<keyword evidence="1" id="KW-0812">Transmembrane</keyword>
<reference evidence="2" key="1">
    <citation type="submission" date="2019-02" db="EMBL/GenBank/DDBJ databases">
        <authorList>
            <person name="Gruber-Vodicka R. H."/>
            <person name="Seah K. B. B."/>
        </authorList>
    </citation>
    <scope>NUCLEOTIDE SEQUENCE</scope>
    <source>
        <strain evidence="2">BECK_BZ126</strain>
    </source>
</reference>
<dbReference type="AlphaFoldDB" id="A0A451A022"/>
<organism evidence="2">
    <name type="scientific">Candidatus Kentrum sp. TC</name>
    <dbReference type="NCBI Taxonomy" id="2126339"/>
    <lineage>
        <taxon>Bacteria</taxon>
        <taxon>Pseudomonadati</taxon>
        <taxon>Pseudomonadota</taxon>
        <taxon>Gammaproteobacteria</taxon>
        <taxon>Candidatus Kentrum</taxon>
    </lineage>
</organism>
<keyword evidence="1" id="KW-1133">Transmembrane helix</keyword>
<sequence>MSTENNHINPMQKVWNVARNLLTKWFIPVTVATWILVAGILEITGNTLVAWPYFSALFTERISVLTADELEVANEWVIRVDSGATFSQVNAHKDRLFRVALLEGKQRWWHFTRNLRIVRDPKTKGGSSSNRVGNLP</sequence>
<evidence type="ECO:0000256" key="1">
    <source>
        <dbReference type="SAM" id="Phobius"/>
    </source>
</evidence>
<proteinExistence type="predicted"/>
<protein>
    <submittedName>
        <fullName evidence="2">Uncharacterized protein</fullName>
    </submittedName>
</protein>
<dbReference type="EMBL" id="CAADFW010000033">
    <property type="protein sequence ID" value="VFK59375.1"/>
    <property type="molecule type" value="Genomic_DNA"/>
</dbReference>
<name>A0A451A022_9GAMM</name>
<gene>
    <name evidence="2" type="ORF">BECKTC1821F_GA0114240_10331</name>
</gene>
<keyword evidence="1" id="KW-0472">Membrane</keyword>
<accession>A0A451A022</accession>
<feature type="transmembrane region" description="Helical" evidence="1">
    <location>
        <begin position="25"/>
        <end position="51"/>
    </location>
</feature>
<evidence type="ECO:0000313" key="2">
    <source>
        <dbReference type="EMBL" id="VFK59375.1"/>
    </source>
</evidence>